<feature type="domain" description="OmpA-like" evidence="2">
    <location>
        <begin position="12"/>
        <end position="120"/>
    </location>
</feature>
<dbReference type="InterPro" id="IPR050330">
    <property type="entry name" value="Bact_OuterMem_StrucFunc"/>
</dbReference>
<comment type="caution">
    <text evidence="3">The sequence shown here is derived from an EMBL/GenBank/DDBJ whole genome shotgun (WGS) entry which is preliminary data.</text>
</comment>
<evidence type="ECO:0000313" key="4">
    <source>
        <dbReference type="Proteomes" id="UP001597549"/>
    </source>
</evidence>
<feature type="domain" description="OmpA-like" evidence="2">
    <location>
        <begin position="147"/>
        <end position="262"/>
    </location>
</feature>
<protein>
    <submittedName>
        <fullName evidence="3">OmpA family protein</fullName>
    </submittedName>
</protein>
<reference evidence="4" key="1">
    <citation type="journal article" date="2019" name="Int. J. Syst. Evol. Microbiol.">
        <title>The Global Catalogue of Microorganisms (GCM) 10K type strain sequencing project: providing services to taxonomists for standard genome sequencing and annotation.</title>
        <authorList>
            <consortium name="The Broad Institute Genomics Platform"/>
            <consortium name="The Broad Institute Genome Sequencing Center for Infectious Disease"/>
            <person name="Wu L."/>
            <person name="Ma J."/>
        </authorList>
    </citation>
    <scope>NUCLEOTIDE SEQUENCE [LARGE SCALE GENOMIC DNA]</scope>
    <source>
        <strain evidence="4">KCTC 52644</strain>
    </source>
</reference>
<gene>
    <name evidence="3" type="ORF">ACFSX9_11695</name>
</gene>
<dbReference type="InterPro" id="IPR036737">
    <property type="entry name" value="OmpA-like_sf"/>
</dbReference>
<dbReference type="Pfam" id="PF00691">
    <property type="entry name" value="OmpA"/>
    <property type="match status" value="2"/>
</dbReference>
<proteinExistence type="predicted"/>
<dbReference type="CDD" id="cd07185">
    <property type="entry name" value="OmpA_C-like"/>
    <property type="match status" value="1"/>
</dbReference>
<organism evidence="3 4">
    <name type="scientific">Flavobacterium ardleyense</name>
    <dbReference type="NCBI Taxonomy" id="2038737"/>
    <lineage>
        <taxon>Bacteria</taxon>
        <taxon>Pseudomonadati</taxon>
        <taxon>Bacteroidota</taxon>
        <taxon>Flavobacteriia</taxon>
        <taxon>Flavobacteriales</taxon>
        <taxon>Flavobacteriaceae</taxon>
        <taxon>Flavobacterium</taxon>
    </lineage>
</organism>
<keyword evidence="1" id="KW-0472">Membrane</keyword>
<dbReference type="InterPro" id="IPR006665">
    <property type="entry name" value="OmpA-like"/>
</dbReference>
<dbReference type="SUPFAM" id="SSF103088">
    <property type="entry name" value="OmpA-like"/>
    <property type="match status" value="2"/>
</dbReference>
<accession>A0ABW5ZAN0</accession>
<evidence type="ECO:0000313" key="3">
    <source>
        <dbReference type="EMBL" id="MFD2909391.1"/>
    </source>
</evidence>
<sequence length="262" mass="30272">MKKSVVLFLLINLSVFGQTKFTVYFDTASYQLDKIESNRLEEFLNNEELKITQIVGFCDFRASNAYNYNLSKNRALFVRNFIGENTNQTSIEIIAKGEDFQQDTNLALNRKVEIHYDEYSVKKDSGVLEDHFGQETDLERQVSLAKVGDKLILKNLYFYNRSGIVVRESKPILVELATILDQNPNLKIEIQGHICCQKGKDVEDTAKVRALAVYNYLVYKGIAKNRLSFKSFGSSKPIHKIPERNEDERNENRRVEIQIIEN</sequence>
<name>A0ABW5ZAN0_9FLAO</name>
<evidence type="ECO:0000259" key="2">
    <source>
        <dbReference type="PROSITE" id="PS51123"/>
    </source>
</evidence>
<dbReference type="PROSITE" id="PS51123">
    <property type="entry name" value="OMPA_2"/>
    <property type="match status" value="2"/>
</dbReference>
<evidence type="ECO:0000256" key="1">
    <source>
        <dbReference type="PROSITE-ProRule" id="PRU00473"/>
    </source>
</evidence>
<dbReference type="PANTHER" id="PTHR30329">
    <property type="entry name" value="STATOR ELEMENT OF FLAGELLAR MOTOR COMPLEX"/>
    <property type="match status" value="1"/>
</dbReference>
<dbReference type="RefSeq" id="WP_379807857.1">
    <property type="nucleotide sequence ID" value="NZ_JBHUOL010000018.1"/>
</dbReference>
<dbReference type="EMBL" id="JBHUOL010000018">
    <property type="protein sequence ID" value="MFD2909391.1"/>
    <property type="molecule type" value="Genomic_DNA"/>
</dbReference>
<dbReference type="PANTHER" id="PTHR30329:SF21">
    <property type="entry name" value="LIPOPROTEIN YIAD-RELATED"/>
    <property type="match status" value="1"/>
</dbReference>
<keyword evidence="4" id="KW-1185">Reference proteome</keyword>
<dbReference type="Proteomes" id="UP001597549">
    <property type="component" value="Unassembled WGS sequence"/>
</dbReference>
<dbReference type="Gene3D" id="3.30.1330.60">
    <property type="entry name" value="OmpA-like domain"/>
    <property type="match status" value="2"/>
</dbReference>